<evidence type="ECO:0000256" key="4">
    <source>
        <dbReference type="ARBA" id="ARBA00022741"/>
    </source>
</evidence>
<dbReference type="EC" id="2.5.1.17" evidence="6"/>
<keyword evidence="5 6" id="KW-0067">ATP-binding</keyword>
<dbReference type="Pfam" id="PF01923">
    <property type="entry name" value="Cob_adeno_trans"/>
    <property type="match status" value="1"/>
</dbReference>
<dbReference type="GO" id="GO:0009236">
    <property type="term" value="P:cobalamin biosynthetic process"/>
    <property type="evidence" value="ECO:0007669"/>
    <property type="project" value="UniProtKB-UniRule"/>
</dbReference>
<keyword evidence="6" id="KW-0169">Cobalamin biosynthesis</keyword>
<dbReference type="Gene3D" id="1.20.1200.10">
    <property type="entry name" value="Cobalamin adenosyltransferase-like"/>
    <property type="match status" value="1"/>
</dbReference>
<comment type="catalytic activity">
    <reaction evidence="6">
        <text>2 cob(II)alamin + reduced [electron-transfer flavoprotein] + 2 ATP = 2 adenosylcob(III)alamin + 2 triphosphate + oxidized [electron-transfer flavoprotein] + 3 H(+)</text>
        <dbReference type="Rhea" id="RHEA:28671"/>
        <dbReference type="Rhea" id="RHEA-COMP:10685"/>
        <dbReference type="Rhea" id="RHEA-COMP:10686"/>
        <dbReference type="ChEBI" id="CHEBI:15378"/>
        <dbReference type="ChEBI" id="CHEBI:16304"/>
        <dbReference type="ChEBI" id="CHEBI:18036"/>
        <dbReference type="ChEBI" id="CHEBI:18408"/>
        <dbReference type="ChEBI" id="CHEBI:30616"/>
        <dbReference type="ChEBI" id="CHEBI:57692"/>
        <dbReference type="ChEBI" id="CHEBI:58307"/>
        <dbReference type="EC" id="2.5.1.17"/>
    </reaction>
</comment>
<name>A0A1T5DEZ5_9SPHN</name>
<evidence type="ECO:0000256" key="2">
    <source>
        <dbReference type="ARBA" id="ARBA00011233"/>
    </source>
</evidence>
<evidence type="ECO:0000256" key="1">
    <source>
        <dbReference type="ARBA" id="ARBA00007487"/>
    </source>
</evidence>
<comment type="catalytic activity">
    <reaction evidence="6">
        <text>2 cob(II)yrinate a,c diamide + reduced [electron-transfer flavoprotein] + 2 ATP = 2 adenosylcob(III)yrinate a,c-diamide + 2 triphosphate + oxidized [electron-transfer flavoprotein] + 3 H(+)</text>
        <dbReference type="Rhea" id="RHEA:11528"/>
        <dbReference type="Rhea" id="RHEA-COMP:10685"/>
        <dbReference type="Rhea" id="RHEA-COMP:10686"/>
        <dbReference type="ChEBI" id="CHEBI:15378"/>
        <dbReference type="ChEBI" id="CHEBI:18036"/>
        <dbReference type="ChEBI" id="CHEBI:30616"/>
        <dbReference type="ChEBI" id="CHEBI:57692"/>
        <dbReference type="ChEBI" id="CHEBI:58307"/>
        <dbReference type="ChEBI" id="CHEBI:58503"/>
        <dbReference type="ChEBI" id="CHEBI:58537"/>
        <dbReference type="EC" id="2.5.1.17"/>
    </reaction>
</comment>
<proteinExistence type="inferred from homology"/>
<dbReference type="PANTHER" id="PTHR12213:SF0">
    <property type="entry name" value="CORRINOID ADENOSYLTRANSFERASE MMAB"/>
    <property type="match status" value="1"/>
</dbReference>
<evidence type="ECO:0000256" key="6">
    <source>
        <dbReference type="RuleBase" id="RU366026"/>
    </source>
</evidence>
<comment type="similarity">
    <text evidence="1 6">Belongs to the Cob(I)alamin adenosyltransferase family.</text>
</comment>
<dbReference type="OrthoDB" id="9778896at2"/>
<comment type="subunit">
    <text evidence="2">Homotrimer.</text>
</comment>
<dbReference type="PANTHER" id="PTHR12213">
    <property type="entry name" value="CORRINOID ADENOSYLTRANSFERASE"/>
    <property type="match status" value="1"/>
</dbReference>
<evidence type="ECO:0000256" key="5">
    <source>
        <dbReference type="ARBA" id="ARBA00022840"/>
    </source>
</evidence>
<evidence type="ECO:0000256" key="3">
    <source>
        <dbReference type="ARBA" id="ARBA00022679"/>
    </source>
</evidence>
<feature type="domain" description="Cobalamin adenosyltransferase-like" evidence="7">
    <location>
        <begin position="7"/>
        <end position="173"/>
    </location>
</feature>
<keyword evidence="4 6" id="KW-0547">Nucleotide-binding</keyword>
<keyword evidence="9" id="KW-1185">Reference proteome</keyword>
<dbReference type="InterPro" id="IPR016030">
    <property type="entry name" value="CblAdoTrfase-like"/>
</dbReference>
<organism evidence="8 9">
    <name type="scientific">Rhizorhabdus histidinilytica</name>
    <dbReference type="NCBI Taxonomy" id="439228"/>
    <lineage>
        <taxon>Bacteria</taxon>
        <taxon>Pseudomonadati</taxon>
        <taxon>Pseudomonadota</taxon>
        <taxon>Alphaproteobacteria</taxon>
        <taxon>Sphingomonadales</taxon>
        <taxon>Sphingomonadaceae</taxon>
        <taxon>Rhizorhabdus</taxon>
    </lineage>
</organism>
<evidence type="ECO:0000313" key="9">
    <source>
        <dbReference type="Proteomes" id="UP000189818"/>
    </source>
</evidence>
<dbReference type="InterPro" id="IPR036451">
    <property type="entry name" value="CblAdoTrfase-like_sf"/>
</dbReference>
<dbReference type="Proteomes" id="UP000189818">
    <property type="component" value="Unassembled WGS sequence"/>
</dbReference>
<protein>
    <recommendedName>
        <fullName evidence="6">Corrinoid adenosyltransferase</fullName>
        <ecNumber evidence="6">2.5.1.17</ecNumber>
    </recommendedName>
    <alternativeName>
        <fullName evidence="6">Cob(II)alamin adenosyltransferase</fullName>
    </alternativeName>
    <alternativeName>
        <fullName evidence="6">Cob(II)yrinic acid a,c-diamide adenosyltransferase</fullName>
    </alternativeName>
    <alternativeName>
        <fullName evidence="6">Cobinamide/cobalamin adenosyltransferase</fullName>
    </alternativeName>
</protein>
<dbReference type="EMBL" id="FUYM01000005">
    <property type="protein sequence ID" value="SKB70269.1"/>
    <property type="molecule type" value="Genomic_DNA"/>
</dbReference>
<comment type="pathway">
    <text evidence="6">Cofactor biosynthesis; adenosylcobalamin biosynthesis; adenosylcobalamin from cob(II)yrinate a,c-diamide: step 2/7.</text>
</comment>
<dbReference type="GO" id="GO:0008817">
    <property type="term" value="F:corrinoid adenosyltransferase activity"/>
    <property type="evidence" value="ECO:0007669"/>
    <property type="project" value="UniProtKB-UniRule"/>
</dbReference>
<gene>
    <name evidence="8" type="ORF">SAMN06295920_105137</name>
</gene>
<dbReference type="UniPathway" id="UPA00148">
    <property type="reaction ID" value="UER00233"/>
</dbReference>
<dbReference type="STRING" id="439228.SAMN06295920_105137"/>
<dbReference type="GO" id="GO:0005524">
    <property type="term" value="F:ATP binding"/>
    <property type="evidence" value="ECO:0007669"/>
    <property type="project" value="UniProtKB-UniRule"/>
</dbReference>
<reference evidence="9" key="1">
    <citation type="submission" date="2017-02" db="EMBL/GenBank/DDBJ databases">
        <authorList>
            <person name="Varghese N."/>
            <person name="Submissions S."/>
        </authorList>
    </citation>
    <scope>NUCLEOTIDE SEQUENCE [LARGE SCALE GENOMIC DNA]</scope>
    <source>
        <strain evidence="9">UM2</strain>
    </source>
</reference>
<accession>A0A1T5DEZ5</accession>
<dbReference type="RefSeq" id="WP_079648516.1">
    <property type="nucleotide sequence ID" value="NZ_FUYM01000005.1"/>
</dbReference>
<dbReference type="SUPFAM" id="SSF89028">
    <property type="entry name" value="Cobalamin adenosyltransferase-like"/>
    <property type="match status" value="1"/>
</dbReference>
<keyword evidence="3 6" id="KW-0808">Transferase</keyword>
<dbReference type="InterPro" id="IPR029499">
    <property type="entry name" value="PduO-typ"/>
</dbReference>
<dbReference type="NCBIfam" id="TIGR00636">
    <property type="entry name" value="PduO_Nterm"/>
    <property type="match status" value="1"/>
</dbReference>
<sequence>MVRLTKIYTRTGDRGETGLVDGSRLPKSAPRMAAIGDVDELNSAIGVALTHALPEDARAQLGRIQNELFDLGADFATPGPDYAPSEMSLRIVPSQVERLETEIDAMNADLESLRSFILPGGDPGAAAIHLARAICRRAERSAVTADADVGLNPTGLAYVNRLSDHLFVLARWLNRAGPGLDGSGDILWKPGATR</sequence>
<dbReference type="AlphaFoldDB" id="A0A1T5DEZ5"/>
<evidence type="ECO:0000313" key="8">
    <source>
        <dbReference type="EMBL" id="SKB70269.1"/>
    </source>
</evidence>
<evidence type="ECO:0000259" key="7">
    <source>
        <dbReference type="Pfam" id="PF01923"/>
    </source>
</evidence>
<dbReference type="FunFam" id="1.20.1200.10:FF:000001">
    <property type="entry name" value="Cob(I)yrinic acid a,c-diamide adenosyltransferase"/>
    <property type="match status" value="1"/>
</dbReference>